<evidence type="ECO:0000313" key="3">
    <source>
        <dbReference type="EMBL" id="CAD8658188.1"/>
    </source>
</evidence>
<protein>
    <submittedName>
        <fullName evidence="3">Uncharacterized protein</fullName>
    </submittedName>
</protein>
<evidence type="ECO:0000313" key="2">
    <source>
        <dbReference type="EMBL" id="CAD8658187.1"/>
    </source>
</evidence>
<accession>A0A6T8DQN6</accession>
<feature type="region of interest" description="Disordered" evidence="1">
    <location>
        <begin position="1"/>
        <end position="24"/>
    </location>
</feature>
<proteinExistence type="predicted"/>
<sequence>MRSSSRQTTGSSNQSPSATGLVGFWSNAKETAPSPLKPSDWVSIHNLSHKCAAMAEGTDFWSSHSTLKTLKDKAIQYINQYEHRVKMLEKNPRTGCGNQVIEVKGLFRHYDPLKTLTSQDMEVMLQNTLSPCSESATHSSTTN</sequence>
<organism evidence="3">
    <name type="scientific">Cryptomonas curvata</name>
    <dbReference type="NCBI Taxonomy" id="233186"/>
    <lineage>
        <taxon>Eukaryota</taxon>
        <taxon>Cryptophyceae</taxon>
        <taxon>Cryptomonadales</taxon>
        <taxon>Cryptomonadaceae</taxon>
        <taxon>Cryptomonas</taxon>
    </lineage>
</organism>
<dbReference type="EMBL" id="HBEZ01055733">
    <property type="protein sequence ID" value="CAD8658188.1"/>
    <property type="molecule type" value="Transcribed_RNA"/>
</dbReference>
<gene>
    <name evidence="2" type="ORF">CCUR1050_LOCUS30614</name>
    <name evidence="3" type="ORF">CCUR1050_LOCUS30615</name>
</gene>
<feature type="compositionally biased region" description="Polar residues" evidence="1">
    <location>
        <begin position="1"/>
        <end position="18"/>
    </location>
</feature>
<dbReference type="AlphaFoldDB" id="A0A6T8DQN6"/>
<evidence type="ECO:0000256" key="1">
    <source>
        <dbReference type="SAM" id="MobiDB-lite"/>
    </source>
</evidence>
<dbReference type="EMBL" id="HBEZ01055732">
    <property type="protein sequence ID" value="CAD8658187.1"/>
    <property type="molecule type" value="Transcribed_RNA"/>
</dbReference>
<reference evidence="3" key="1">
    <citation type="submission" date="2021-01" db="EMBL/GenBank/DDBJ databases">
        <authorList>
            <person name="Corre E."/>
            <person name="Pelletier E."/>
            <person name="Niang G."/>
            <person name="Scheremetjew M."/>
            <person name="Finn R."/>
            <person name="Kale V."/>
            <person name="Holt S."/>
            <person name="Cochrane G."/>
            <person name="Meng A."/>
            <person name="Brown T."/>
            <person name="Cohen L."/>
        </authorList>
    </citation>
    <scope>NUCLEOTIDE SEQUENCE</scope>
    <source>
        <strain evidence="3">CCAP979/52</strain>
    </source>
</reference>
<name>A0A6T8DQN6_9CRYP</name>